<keyword evidence="2" id="KW-0808">Transferase</keyword>
<dbReference type="EMBL" id="UGPB01000001">
    <property type="protein sequence ID" value="STY29539.1"/>
    <property type="molecule type" value="Genomic_DNA"/>
</dbReference>
<dbReference type="GO" id="GO:0032259">
    <property type="term" value="P:methylation"/>
    <property type="evidence" value="ECO:0007669"/>
    <property type="project" value="UniProtKB-KW"/>
</dbReference>
<sequence length="205" mass="23758">MDCSNWNIYYKKTKQLTIPRKTVVKAIELFHDRKTLNNSLFAIDLGCGAGNDSIELLRNKWSVLAIDSQVDALSTLENSCPQSLKSKLVTKIAKFETIRYLPPCQLINASFSLPFVKREFFYPFWEIILNTLSPKGIFSGAFFGIKDDWYPNKDSDMTFLTPEELDNLFIPFKILWLDEKEHFGVDASGSYFKYWHQYLVVAEKI</sequence>
<organism evidence="2 3">
    <name type="scientific">Legionella wadsworthii</name>
    <dbReference type="NCBI Taxonomy" id="28088"/>
    <lineage>
        <taxon>Bacteria</taxon>
        <taxon>Pseudomonadati</taxon>
        <taxon>Pseudomonadota</taxon>
        <taxon>Gammaproteobacteria</taxon>
        <taxon>Legionellales</taxon>
        <taxon>Legionellaceae</taxon>
        <taxon>Legionella</taxon>
    </lineage>
</organism>
<evidence type="ECO:0000313" key="3">
    <source>
        <dbReference type="Proteomes" id="UP000255297"/>
    </source>
</evidence>
<keyword evidence="2" id="KW-0489">Methyltransferase</keyword>
<dbReference type="STRING" id="1122170.GCA_000701265_00760"/>
<reference evidence="2 3" key="1">
    <citation type="submission" date="2018-06" db="EMBL/GenBank/DDBJ databases">
        <authorList>
            <consortium name="Pathogen Informatics"/>
            <person name="Doyle S."/>
        </authorList>
    </citation>
    <scope>NUCLEOTIDE SEQUENCE [LARGE SCALE GENOMIC DNA]</scope>
    <source>
        <strain evidence="2 3">NCTC11532</strain>
    </source>
</reference>
<gene>
    <name evidence="2" type="primary">smtA</name>
    <name evidence="2" type="ORF">NCTC11532_01726</name>
</gene>
<dbReference type="AlphaFoldDB" id="A0A378LUN5"/>
<dbReference type="Proteomes" id="UP000255297">
    <property type="component" value="Unassembled WGS sequence"/>
</dbReference>
<keyword evidence="3" id="KW-1185">Reference proteome</keyword>
<accession>A0A378LUN5</accession>
<evidence type="ECO:0000259" key="1">
    <source>
        <dbReference type="Pfam" id="PF03848"/>
    </source>
</evidence>
<dbReference type="Pfam" id="PF03848">
    <property type="entry name" value="TehB"/>
    <property type="match status" value="1"/>
</dbReference>
<dbReference type="OrthoDB" id="9804312at2"/>
<dbReference type="InterPro" id="IPR029063">
    <property type="entry name" value="SAM-dependent_MTases_sf"/>
</dbReference>
<dbReference type="Gene3D" id="3.40.50.150">
    <property type="entry name" value="Vaccinia Virus protein VP39"/>
    <property type="match status" value="1"/>
</dbReference>
<dbReference type="RefSeq" id="WP_031565367.1">
    <property type="nucleotide sequence ID" value="NZ_CAAAIS010000003.1"/>
</dbReference>
<proteinExistence type="predicted"/>
<dbReference type="GO" id="GO:0008168">
    <property type="term" value="F:methyltransferase activity"/>
    <property type="evidence" value="ECO:0007669"/>
    <property type="project" value="UniProtKB-KW"/>
</dbReference>
<feature type="domain" description="Tellurite resistance methyltransferase TehB-like" evidence="1">
    <location>
        <begin position="8"/>
        <end position="96"/>
    </location>
</feature>
<evidence type="ECO:0000313" key="2">
    <source>
        <dbReference type="EMBL" id="STY29539.1"/>
    </source>
</evidence>
<dbReference type="InterPro" id="IPR015985">
    <property type="entry name" value="TehB-like_dom"/>
</dbReference>
<name>A0A378LUN5_9GAMM</name>
<protein>
    <submittedName>
        <fullName evidence="2">SAM-dependent methyltransferase</fullName>
    </submittedName>
</protein>
<dbReference type="SUPFAM" id="SSF53335">
    <property type="entry name" value="S-adenosyl-L-methionine-dependent methyltransferases"/>
    <property type="match status" value="1"/>
</dbReference>